<evidence type="ECO:0000313" key="6">
    <source>
        <dbReference type="EMBL" id="EMP42153.1"/>
    </source>
</evidence>
<evidence type="ECO:0000256" key="3">
    <source>
        <dbReference type="RuleBase" id="RU000682"/>
    </source>
</evidence>
<evidence type="ECO:0000256" key="1">
    <source>
        <dbReference type="ARBA" id="ARBA00004123"/>
    </source>
</evidence>
<dbReference type="GO" id="GO:0000981">
    <property type="term" value="F:DNA-binding transcription factor activity, RNA polymerase II-specific"/>
    <property type="evidence" value="ECO:0007669"/>
    <property type="project" value="TreeGrafter"/>
</dbReference>
<dbReference type="SUPFAM" id="SSF46689">
    <property type="entry name" value="Homeodomain-like"/>
    <property type="match status" value="1"/>
</dbReference>
<accession>M7CBS0</accession>
<dbReference type="PANTHER" id="PTHR24340">
    <property type="entry name" value="HOMEOBOX PROTEIN NKX"/>
    <property type="match status" value="1"/>
</dbReference>
<dbReference type="SMART" id="SM00389">
    <property type="entry name" value="HOX"/>
    <property type="match status" value="1"/>
</dbReference>
<evidence type="ECO:0000256" key="2">
    <source>
        <dbReference type="PROSITE-ProRule" id="PRU00108"/>
    </source>
</evidence>
<dbReference type="InterPro" id="IPR001356">
    <property type="entry name" value="HD"/>
</dbReference>
<comment type="subcellular location">
    <subcellularLocation>
        <location evidence="1 2 3">Nucleus</location>
    </subcellularLocation>
</comment>
<dbReference type="Pfam" id="PF00046">
    <property type="entry name" value="Homeodomain"/>
    <property type="match status" value="1"/>
</dbReference>
<dbReference type="GO" id="GO:0000978">
    <property type="term" value="F:RNA polymerase II cis-regulatory region sequence-specific DNA binding"/>
    <property type="evidence" value="ECO:0007669"/>
    <property type="project" value="TreeGrafter"/>
</dbReference>
<dbReference type="GO" id="GO:0030154">
    <property type="term" value="P:cell differentiation"/>
    <property type="evidence" value="ECO:0007669"/>
    <property type="project" value="TreeGrafter"/>
</dbReference>
<dbReference type="AlphaFoldDB" id="M7CBS0"/>
<dbReference type="PROSITE" id="PS50071">
    <property type="entry name" value="HOMEOBOX_2"/>
    <property type="match status" value="1"/>
</dbReference>
<reference evidence="7" key="1">
    <citation type="journal article" date="2013" name="Nat. Genet.">
        <title>The draft genomes of soft-shell turtle and green sea turtle yield insights into the development and evolution of the turtle-specific body plan.</title>
        <authorList>
            <person name="Wang Z."/>
            <person name="Pascual-Anaya J."/>
            <person name="Zadissa A."/>
            <person name="Li W."/>
            <person name="Niimura Y."/>
            <person name="Huang Z."/>
            <person name="Li C."/>
            <person name="White S."/>
            <person name="Xiong Z."/>
            <person name="Fang D."/>
            <person name="Wang B."/>
            <person name="Ming Y."/>
            <person name="Chen Y."/>
            <person name="Zheng Y."/>
            <person name="Kuraku S."/>
            <person name="Pignatelli M."/>
            <person name="Herrero J."/>
            <person name="Beal K."/>
            <person name="Nozawa M."/>
            <person name="Li Q."/>
            <person name="Wang J."/>
            <person name="Zhang H."/>
            <person name="Yu L."/>
            <person name="Shigenobu S."/>
            <person name="Wang J."/>
            <person name="Liu J."/>
            <person name="Flicek P."/>
            <person name="Searle S."/>
            <person name="Wang J."/>
            <person name="Kuratani S."/>
            <person name="Yin Y."/>
            <person name="Aken B."/>
            <person name="Zhang G."/>
            <person name="Irie N."/>
        </authorList>
    </citation>
    <scope>NUCLEOTIDE SEQUENCE [LARGE SCALE GENOMIC DNA]</scope>
</reference>
<feature type="domain" description="Homeobox" evidence="5">
    <location>
        <begin position="99"/>
        <end position="153"/>
    </location>
</feature>
<dbReference type="PANTHER" id="PTHR24340:SF112">
    <property type="entry name" value="VENT HOMEOBOX"/>
    <property type="match status" value="1"/>
</dbReference>
<keyword evidence="2 3" id="KW-0539">Nucleus</keyword>
<feature type="compositionally biased region" description="Low complexity" evidence="4">
    <location>
        <begin position="74"/>
        <end position="88"/>
    </location>
</feature>
<keyword evidence="7" id="KW-1185">Reference proteome</keyword>
<sequence>MSEVAEEGCEQRPDDEFWWSRGSPRLAKAKPKEGASAGGQLQPRSSCREELEDTKPQELPNGRASPAPEGGWVSADESSGYESESAASCIPSPPGKDEPQQRRARTAFTPEQVGKLEKTFKRQKYVGAAERKKLAAALQLSEIQLLPRLSHSRILNLYLRPSRTKIQNVLFEESFQDAARWLATELEIPTLSAPVLAKVILPAKTNGLILQDDFSGSCVFSAPYKRHWAFCRLGP</sequence>
<keyword evidence="2 3" id="KW-0238">DNA-binding</keyword>
<dbReference type="InterPro" id="IPR050394">
    <property type="entry name" value="Homeobox_NK-like"/>
</dbReference>
<dbReference type="Proteomes" id="UP000031443">
    <property type="component" value="Unassembled WGS sequence"/>
</dbReference>
<keyword evidence="2 3" id="KW-0371">Homeobox</keyword>
<dbReference type="Gene3D" id="1.10.10.60">
    <property type="entry name" value="Homeodomain-like"/>
    <property type="match status" value="1"/>
</dbReference>
<dbReference type="InterPro" id="IPR009057">
    <property type="entry name" value="Homeodomain-like_sf"/>
</dbReference>
<evidence type="ECO:0000313" key="7">
    <source>
        <dbReference type="Proteomes" id="UP000031443"/>
    </source>
</evidence>
<organism evidence="6 7">
    <name type="scientific">Chelonia mydas</name>
    <name type="common">Green sea-turtle</name>
    <name type="synonym">Chelonia agassizi</name>
    <dbReference type="NCBI Taxonomy" id="8469"/>
    <lineage>
        <taxon>Eukaryota</taxon>
        <taxon>Metazoa</taxon>
        <taxon>Chordata</taxon>
        <taxon>Craniata</taxon>
        <taxon>Vertebrata</taxon>
        <taxon>Euteleostomi</taxon>
        <taxon>Archelosauria</taxon>
        <taxon>Testudinata</taxon>
        <taxon>Testudines</taxon>
        <taxon>Cryptodira</taxon>
        <taxon>Durocryptodira</taxon>
        <taxon>Americhelydia</taxon>
        <taxon>Chelonioidea</taxon>
        <taxon>Cheloniidae</taxon>
        <taxon>Chelonia</taxon>
    </lineage>
</organism>
<dbReference type="GO" id="GO:0005634">
    <property type="term" value="C:nucleus"/>
    <property type="evidence" value="ECO:0007669"/>
    <property type="project" value="UniProtKB-SubCell"/>
</dbReference>
<feature type="DNA-binding region" description="Homeobox" evidence="2">
    <location>
        <begin position="101"/>
        <end position="154"/>
    </location>
</feature>
<evidence type="ECO:0000256" key="4">
    <source>
        <dbReference type="SAM" id="MobiDB-lite"/>
    </source>
</evidence>
<gene>
    <name evidence="6" type="ORF">UY3_00540</name>
</gene>
<dbReference type="CDD" id="cd00086">
    <property type="entry name" value="homeodomain"/>
    <property type="match status" value="1"/>
</dbReference>
<feature type="region of interest" description="Disordered" evidence="4">
    <location>
        <begin position="1"/>
        <end position="104"/>
    </location>
</feature>
<feature type="compositionally biased region" description="Basic and acidic residues" evidence="4">
    <location>
        <begin position="46"/>
        <end position="56"/>
    </location>
</feature>
<dbReference type="EMBL" id="KB477522">
    <property type="protein sequence ID" value="EMP42153.1"/>
    <property type="molecule type" value="Genomic_DNA"/>
</dbReference>
<evidence type="ECO:0000259" key="5">
    <source>
        <dbReference type="PROSITE" id="PS50071"/>
    </source>
</evidence>
<protein>
    <submittedName>
        <fullName evidence="6">Homeobox protein vent1B</fullName>
    </submittedName>
</protein>
<proteinExistence type="predicted"/>
<name>M7CBS0_CHEMY</name>